<dbReference type="EMBL" id="JBBPFD010000489">
    <property type="protein sequence ID" value="KAK7878736.1"/>
    <property type="molecule type" value="Genomic_DNA"/>
</dbReference>
<proteinExistence type="predicted"/>
<accession>A0AAW0MI76</accession>
<evidence type="ECO:0000313" key="2">
    <source>
        <dbReference type="EMBL" id="KAK7878736.1"/>
    </source>
</evidence>
<dbReference type="AlphaFoldDB" id="A0AAW0MI76"/>
<dbReference type="Proteomes" id="UP001460270">
    <property type="component" value="Unassembled WGS sequence"/>
</dbReference>
<feature type="compositionally biased region" description="Low complexity" evidence="1">
    <location>
        <begin position="192"/>
        <end position="209"/>
    </location>
</feature>
<protein>
    <submittedName>
        <fullName evidence="2">Uncharacterized protein</fullName>
    </submittedName>
</protein>
<gene>
    <name evidence="2" type="ORF">WMY93_030975</name>
</gene>
<name>A0AAW0MI76_9GOBI</name>
<comment type="caution">
    <text evidence="2">The sequence shown here is derived from an EMBL/GenBank/DDBJ whole genome shotgun (WGS) entry which is preliminary data.</text>
</comment>
<evidence type="ECO:0000313" key="3">
    <source>
        <dbReference type="Proteomes" id="UP001460270"/>
    </source>
</evidence>
<organism evidence="2 3">
    <name type="scientific">Mugilogobius chulae</name>
    <name type="common">yellowstripe goby</name>
    <dbReference type="NCBI Taxonomy" id="88201"/>
    <lineage>
        <taxon>Eukaryota</taxon>
        <taxon>Metazoa</taxon>
        <taxon>Chordata</taxon>
        <taxon>Craniata</taxon>
        <taxon>Vertebrata</taxon>
        <taxon>Euteleostomi</taxon>
        <taxon>Actinopterygii</taxon>
        <taxon>Neopterygii</taxon>
        <taxon>Teleostei</taxon>
        <taxon>Neoteleostei</taxon>
        <taxon>Acanthomorphata</taxon>
        <taxon>Gobiaria</taxon>
        <taxon>Gobiiformes</taxon>
        <taxon>Gobioidei</taxon>
        <taxon>Gobiidae</taxon>
        <taxon>Gobionellinae</taxon>
        <taxon>Mugilogobius</taxon>
    </lineage>
</organism>
<keyword evidence="3" id="KW-1185">Reference proteome</keyword>
<feature type="region of interest" description="Disordered" evidence="1">
    <location>
        <begin position="176"/>
        <end position="227"/>
    </location>
</feature>
<evidence type="ECO:0000256" key="1">
    <source>
        <dbReference type="SAM" id="MobiDB-lite"/>
    </source>
</evidence>
<reference evidence="3" key="1">
    <citation type="submission" date="2024-04" db="EMBL/GenBank/DDBJ databases">
        <title>Salinicola lusitanus LLJ914,a marine bacterium isolated from the Okinawa Trough.</title>
        <authorList>
            <person name="Li J."/>
        </authorList>
    </citation>
    <scope>NUCLEOTIDE SEQUENCE [LARGE SCALE GENOMIC DNA]</scope>
</reference>
<sequence length="277" mass="29891">MDTEETSVQNQRLADLESTVKRLSEDLIQKQTLLEHFMDIAAKQSQQISSLSALQDTAVWDPLSCPRPSSCSTPVNRSWAEVVARGKKRTSAKTISLSNRFAALSENPAPEPESRNSSASKQKQRDTARVASASSSRRRLLKEAVYRRSVGSSRPDTARSPLVNAVPVIEGSSPVHAMGKTVLPPPQPQSPAQPSSSALPGSSASSTSHESAHQLRVSAPESSPHPSRWHRAILHTRQPLRLYTGPAVSGSSPRLYDHCPTAVRGRPGSVPFSPTTV</sequence>
<feature type="region of interest" description="Disordered" evidence="1">
    <location>
        <begin position="99"/>
        <end position="138"/>
    </location>
</feature>